<feature type="transmembrane region" description="Helical" evidence="1">
    <location>
        <begin position="36"/>
        <end position="57"/>
    </location>
</feature>
<feature type="transmembrane region" description="Helical" evidence="1">
    <location>
        <begin position="77"/>
        <end position="94"/>
    </location>
</feature>
<organism evidence="2 3">
    <name type="scientific">Plasmodium falciparum Vietnam Oak-Knoll</name>
    <name type="common">FVO</name>
    <dbReference type="NCBI Taxonomy" id="1036723"/>
    <lineage>
        <taxon>Eukaryota</taxon>
        <taxon>Sar</taxon>
        <taxon>Alveolata</taxon>
        <taxon>Apicomplexa</taxon>
        <taxon>Aconoidasida</taxon>
        <taxon>Haemosporida</taxon>
        <taxon>Plasmodiidae</taxon>
        <taxon>Plasmodium</taxon>
        <taxon>Plasmodium (Laverania)</taxon>
    </lineage>
</organism>
<keyword evidence="1" id="KW-1133">Transmembrane helix</keyword>
<reference evidence="2 3" key="1">
    <citation type="submission" date="2013-02" db="EMBL/GenBank/DDBJ databases">
        <title>The Genome Annotation of Plasmodium falciparum Vietnam Oak-Knoll (FVO).</title>
        <authorList>
            <consortium name="The Broad Institute Genome Sequencing Platform"/>
            <consortium name="The Broad Institute Genome Sequencing Center for Infectious Disease"/>
            <person name="Neafsey D."/>
            <person name="Hoffman S."/>
            <person name="Volkman S."/>
            <person name="Rosenthal P."/>
            <person name="Walker B."/>
            <person name="Young S.K."/>
            <person name="Zeng Q."/>
            <person name="Gargeya S."/>
            <person name="Fitzgerald M."/>
            <person name="Haas B."/>
            <person name="Abouelleil A."/>
            <person name="Allen A.W."/>
            <person name="Alvarado L."/>
            <person name="Arachchi H.M."/>
            <person name="Berlin A.M."/>
            <person name="Chapman S.B."/>
            <person name="Gainer-Dewar J."/>
            <person name="Goldberg J."/>
            <person name="Griggs A."/>
            <person name="Gujja S."/>
            <person name="Hansen M."/>
            <person name="Howarth C."/>
            <person name="Imamovic A."/>
            <person name="Ireland A."/>
            <person name="Larimer J."/>
            <person name="McCowan C."/>
            <person name="Murphy C."/>
            <person name="Pearson M."/>
            <person name="Poon T.W."/>
            <person name="Priest M."/>
            <person name="Roberts A."/>
            <person name="Saif S."/>
            <person name="Shea T."/>
            <person name="Sisk P."/>
            <person name="Sykes S."/>
            <person name="Wortman J."/>
            <person name="Nusbaum C."/>
            <person name="Birren B."/>
        </authorList>
    </citation>
    <scope>NUCLEOTIDE SEQUENCE [LARGE SCALE GENOMIC DNA]</scope>
    <source>
        <strain evidence="3">Vietnam Oak-Knoll (FVO)</strain>
    </source>
</reference>
<accession>A0A024V2H3</accession>
<protein>
    <submittedName>
        <fullName evidence="2">Uncharacterized protein</fullName>
    </submittedName>
</protein>
<proteinExistence type="predicted"/>
<keyword evidence="1" id="KW-0472">Membrane</keyword>
<dbReference type="Proteomes" id="UP000030690">
    <property type="component" value="Unassembled WGS sequence"/>
</dbReference>
<evidence type="ECO:0000313" key="2">
    <source>
        <dbReference type="EMBL" id="ETW16752.1"/>
    </source>
</evidence>
<keyword evidence="1" id="KW-0812">Transmembrane</keyword>
<evidence type="ECO:0000256" key="1">
    <source>
        <dbReference type="SAM" id="Phobius"/>
    </source>
</evidence>
<dbReference type="EMBL" id="KI925140">
    <property type="protein sequence ID" value="ETW16752.1"/>
    <property type="molecule type" value="Genomic_DNA"/>
</dbReference>
<sequence>MNNILFSFKKKERINNVNREDRKEYSFRKQYKEHVFYMKMSIRFVILNIPKYFKILWFLNNHYCKKYKNNPKIYPEFNNSFCYIFLLFTLLIFFKKYTWHKFMK</sequence>
<name>A0A024V2H3_PLAFA</name>
<reference evidence="2 3" key="2">
    <citation type="submission" date="2013-02" db="EMBL/GenBank/DDBJ databases">
        <title>The Genome Sequence of Plasmodium falciparum Vietnam Oak-Knoll (FVO).</title>
        <authorList>
            <consortium name="The Broad Institute Genome Sequencing Platform"/>
            <consortium name="The Broad Institute Genome Sequencing Center for Infectious Disease"/>
            <person name="Neafsey D."/>
            <person name="Cheeseman I."/>
            <person name="Volkman S."/>
            <person name="Adams J."/>
            <person name="Walker B."/>
            <person name="Young S.K."/>
            <person name="Zeng Q."/>
            <person name="Gargeya S."/>
            <person name="Fitzgerald M."/>
            <person name="Haas B."/>
            <person name="Abouelleil A."/>
            <person name="Alvarado L."/>
            <person name="Arachchi H.M."/>
            <person name="Berlin A.M."/>
            <person name="Chapman S.B."/>
            <person name="Dewar J."/>
            <person name="Goldberg J."/>
            <person name="Griggs A."/>
            <person name="Gujja S."/>
            <person name="Hansen M."/>
            <person name="Howarth C."/>
            <person name="Imamovic A."/>
            <person name="Larimer J."/>
            <person name="McCowan C."/>
            <person name="Murphy C."/>
            <person name="Neiman D."/>
            <person name="Pearson M."/>
            <person name="Priest M."/>
            <person name="Roberts A."/>
            <person name="Saif S."/>
            <person name="Shea T."/>
            <person name="Sisk P."/>
            <person name="Sykes S."/>
            <person name="Wortman J."/>
            <person name="Nusbaum C."/>
            <person name="Birren B."/>
        </authorList>
    </citation>
    <scope>NUCLEOTIDE SEQUENCE [LARGE SCALE GENOMIC DNA]</scope>
    <source>
        <strain evidence="3">Vietnam Oak-Knoll (FVO)</strain>
    </source>
</reference>
<gene>
    <name evidence="2" type="ORF">PFFVO_04414</name>
</gene>
<evidence type="ECO:0000313" key="3">
    <source>
        <dbReference type="Proteomes" id="UP000030690"/>
    </source>
</evidence>
<dbReference type="AlphaFoldDB" id="A0A024V2H3"/>